<gene>
    <name evidence="4" type="ORF">MM171B00501_0020</name>
</gene>
<sequence>MNNYYQDPYVQIIQGDCREILAGLPAESVQMVCTSPPYWGLRKYAGELGLIWSGDKNCEHQWVISDKKATSQIPGNPEFERPWREQYSTNLQYQIGFCSICGAWKGAYGLEPTPELYVQHTIEILRLIRRVLRKDGVVFWNIGDGYATSPPGTKGGAMRWQHGDKAENIHDITEYKSTIAGGLKPKDICLIPFRVAIAAQEDGWWVRSVIIWDKPNPMPESANDRPTKSHEYILMLTKSAQYYWDADAVREPQIDILQCRSKPVQATVPPDVETDRRSGFEYYGCYAEVPGGRNIRSVWEFPTEASGLEMCLKCKTVYESAVYQRLPSKVVGKGQSGRMGRGGNDPELGNRNFMPITEARGRPLESPIHPPRGENWGEQVIEGREQERKVKVCHCGASDWLSHFAAFPEKLPEICIKAASKPNDLVLDPMAGSGRTGKVAKELGRKAILIDTSEDYCRLAKRRIEVIPLPMIFPIEETYLKAPEWF</sequence>
<proteinExistence type="predicted"/>
<dbReference type="InterPro" id="IPR001091">
    <property type="entry name" value="RM_Methyltransferase"/>
</dbReference>
<dbReference type="InterPro" id="IPR029063">
    <property type="entry name" value="SAM-dependent_MTases_sf"/>
</dbReference>
<protein>
    <submittedName>
        <fullName evidence="4">Putative methyltransferase</fullName>
    </submittedName>
</protein>
<dbReference type="SUPFAM" id="SSF53335">
    <property type="entry name" value="S-adenosyl-L-methionine-dependent methyltransferases"/>
    <property type="match status" value="2"/>
</dbReference>
<dbReference type="GO" id="GO:0032259">
    <property type="term" value="P:methylation"/>
    <property type="evidence" value="ECO:0007669"/>
    <property type="project" value="UniProtKB-KW"/>
</dbReference>
<keyword evidence="2 4" id="KW-0808">Transferase</keyword>
<dbReference type="AlphaFoldDB" id="A0A6M3MFF4"/>
<evidence type="ECO:0000259" key="3">
    <source>
        <dbReference type="Pfam" id="PF01555"/>
    </source>
</evidence>
<feature type="domain" description="DNA methylase N-4/N-6" evidence="3">
    <location>
        <begin position="29"/>
        <end position="461"/>
    </location>
</feature>
<dbReference type="GO" id="GO:0008170">
    <property type="term" value="F:N-methyltransferase activity"/>
    <property type="evidence" value="ECO:0007669"/>
    <property type="project" value="InterPro"/>
</dbReference>
<dbReference type="InterPro" id="IPR002941">
    <property type="entry name" value="DNA_methylase_N4/N6"/>
</dbReference>
<evidence type="ECO:0000256" key="2">
    <source>
        <dbReference type="ARBA" id="ARBA00022679"/>
    </source>
</evidence>
<dbReference type="GO" id="GO:0003677">
    <property type="term" value="F:DNA binding"/>
    <property type="evidence" value="ECO:0007669"/>
    <property type="project" value="InterPro"/>
</dbReference>
<dbReference type="EMBL" id="MT143870">
    <property type="protein sequence ID" value="QJB04059.1"/>
    <property type="molecule type" value="Genomic_DNA"/>
</dbReference>
<keyword evidence="1 4" id="KW-0489">Methyltransferase</keyword>
<reference evidence="4" key="1">
    <citation type="submission" date="2020-03" db="EMBL/GenBank/DDBJ databases">
        <title>The deep terrestrial virosphere.</title>
        <authorList>
            <person name="Holmfeldt K."/>
            <person name="Nilsson E."/>
            <person name="Simone D."/>
            <person name="Lopez-Fernandez M."/>
            <person name="Wu X."/>
            <person name="de Brujin I."/>
            <person name="Lundin D."/>
            <person name="Andersson A."/>
            <person name="Bertilsson S."/>
            <person name="Dopson M."/>
        </authorList>
    </citation>
    <scope>NUCLEOTIDE SEQUENCE</scope>
    <source>
        <strain evidence="4">MM171B00501</strain>
    </source>
</reference>
<evidence type="ECO:0000313" key="4">
    <source>
        <dbReference type="EMBL" id="QJB04059.1"/>
    </source>
</evidence>
<accession>A0A6M3MFF4</accession>
<dbReference type="Gene3D" id="3.40.50.150">
    <property type="entry name" value="Vaccinia Virus protein VP39"/>
    <property type="match status" value="2"/>
</dbReference>
<organism evidence="4">
    <name type="scientific">viral metagenome</name>
    <dbReference type="NCBI Taxonomy" id="1070528"/>
    <lineage>
        <taxon>unclassified sequences</taxon>
        <taxon>metagenomes</taxon>
        <taxon>organismal metagenomes</taxon>
    </lineage>
</organism>
<dbReference type="Pfam" id="PF01555">
    <property type="entry name" value="N6_N4_Mtase"/>
    <property type="match status" value="1"/>
</dbReference>
<evidence type="ECO:0000256" key="1">
    <source>
        <dbReference type="ARBA" id="ARBA00022603"/>
    </source>
</evidence>
<dbReference type="PRINTS" id="PR00508">
    <property type="entry name" value="S21N4MTFRASE"/>
</dbReference>
<name>A0A6M3MFF4_9ZZZZ</name>